<sequence>MKFLKTVKLSVIFLCITTLSCDASLVQFPEKCSSVVESSFRGTTHQQEYAGTCQFCLAMGMYDSAFSTNELGLWPEKQQKVWEDFEKVEKSMIEKSMKLENHCGDAEGSAVDARDPSQVLEFKTTLETIIGFFGPEVHRYSPQARKAIVPTIKKKLLEDKTYLNAKGTEFTNRNAKTIVSELIQLLLDQYSTYILQMEMLKGITRNPKTVPPVIPLPLFGVSGDGSSQDTYGRAYMGYMKFSKRLNSILVAGLGDRETIQKLGPAKDGKTQVKINNRIIIQAHNHRSIHLLLRNSYTDVSSMKRPQNINNFSKPIPQYKALLLAELAANDFLHSQEMRHAHQEMCHILQGGKENARIFLAPNRSKFLKHGLLSLSQIHESYLQDGSNFDQERKLIQYAFSMIDRDSEMGKILAEMLGDLCKTFSQANEGIDSYELKARVRNLVMTFFLFREMGSILNKVTLKAKEKGLGDIVLSVEQCMRYYWAFLRLKKVGLRHIVAQPSTPHVANRLDFKIGVAYSNYLRDSQKLYQLKRRARSSSPDSLIEILTHKPEEFPSFEQLYTNKADHYQLPEVLSTSQVSAKNPRSSELDKKLLGTAPPSPVPVNAYSHIPQPPTFPTWSVDRVTLRAGKEINMPSSTSSENQSGLVHHFRKVCLPYFQNIGNVPTISKNYQMNTKEKLNVPQTRYPHQIMVPVPKPIQEPISQSLHTDARPVYIQDLLSNSYGPQSSSSPFVNKGRDESSTIPTWAFPSQMDFMTIPEHVTLKRKRFSRGKNLEHTQVEQDFNMHGSLMIHDNHSSFQHPSLTQIEDQVKKRKLVGFTEFSPSAETSVASQFREAFNFDLLSQHIIHTKFQDMNQLNL</sequence>
<dbReference type="EMBL" id="MU167229">
    <property type="protein sequence ID" value="KAG0149251.1"/>
    <property type="molecule type" value="Genomic_DNA"/>
</dbReference>
<keyword evidence="3" id="KW-1185">Reference proteome</keyword>
<feature type="signal peptide" evidence="1">
    <location>
        <begin position="1"/>
        <end position="23"/>
    </location>
</feature>
<evidence type="ECO:0000313" key="2">
    <source>
        <dbReference type="EMBL" id="KAG0149251.1"/>
    </source>
</evidence>
<accession>A0A9P6NTI8</accession>
<feature type="chain" id="PRO_5040126057" evidence="1">
    <location>
        <begin position="24"/>
        <end position="858"/>
    </location>
</feature>
<dbReference type="AlphaFoldDB" id="A0A9P6NTI8"/>
<comment type="caution">
    <text evidence="2">The sequence shown here is derived from an EMBL/GenBank/DDBJ whole genome shotgun (WGS) entry which is preliminary data.</text>
</comment>
<evidence type="ECO:0000313" key="3">
    <source>
        <dbReference type="Proteomes" id="UP000886653"/>
    </source>
</evidence>
<evidence type="ECO:0000256" key="1">
    <source>
        <dbReference type="SAM" id="SignalP"/>
    </source>
</evidence>
<name>A0A9P6NTI8_9BASI</name>
<dbReference type="PROSITE" id="PS51257">
    <property type="entry name" value="PROKAR_LIPOPROTEIN"/>
    <property type="match status" value="1"/>
</dbReference>
<protein>
    <submittedName>
        <fullName evidence="2">Uncharacterized protein</fullName>
    </submittedName>
</protein>
<reference evidence="2" key="1">
    <citation type="submission" date="2013-11" db="EMBL/GenBank/DDBJ databases">
        <title>Genome sequence of the fusiform rust pathogen reveals effectors for host alternation and coevolution with pine.</title>
        <authorList>
            <consortium name="DOE Joint Genome Institute"/>
            <person name="Smith K."/>
            <person name="Pendleton A."/>
            <person name="Kubisiak T."/>
            <person name="Anderson C."/>
            <person name="Salamov A."/>
            <person name="Aerts A."/>
            <person name="Riley R."/>
            <person name="Clum A."/>
            <person name="Lindquist E."/>
            <person name="Ence D."/>
            <person name="Campbell M."/>
            <person name="Kronenberg Z."/>
            <person name="Feau N."/>
            <person name="Dhillon B."/>
            <person name="Hamelin R."/>
            <person name="Burleigh J."/>
            <person name="Smith J."/>
            <person name="Yandell M."/>
            <person name="Nelson C."/>
            <person name="Grigoriev I."/>
            <person name="Davis J."/>
        </authorList>
    </citation>
    <scope>NUCLEOTIDE SEQUENCE</scope>
    <source>
        <strain evidence="2">G11</strain>
    </source>
</reference>
<dbReference type="Proteomes" id="UP000886653">
    <property type="component" value="Unassembled WGS sequence"/>
</dbReference>
<gene>
    <name evidence="2" type="ORF">CROQUDRAFT_131392</name>
</gene>
<proteinExistence type="predicted"/>
<keyword evidence="1" id="KW-0732">Signal</keyword>
<organism evidence="2 3">
    <name type="scientific">Cronartium quercuum f. sp. fusiforme G11</name>
    <dbReference type="NCBI Taxonomy" id="708437"/>
    <lineage>
        <taxon>Eukaryota</taxon>
        <taxon>Fungi</taxon>
        <taxon>Dikarya</taxon>
        <taxon>Basidiomycota</taxon>
        <taxon>Pucciniomycotina</taxon>
        <taxon>Pucciniomycetes</taxon>
        <taxon>Pucciniales</taxon>
        <taxon>Coleosporiaceae</taxon>
        <taxon>Cronartium</taxon>
    </lineage>
</organism>